<evidence type="ECO:0000313" key="10">
    <source>
        <dbReference type="Proteomes" id="UP000265618"/>
    </source>
</evidence>
<keyword evidence="10" id="KW-1185">Reference proteome</keyword>
<evidence type="ECO:0000256" key="1">
    <source>
        <dbReference type="ARBA" id="ARBA00004592"/>
    </source>
</evidence>
<comment type="similarity">
    <text evidence="2">Belongs to the beta-catenin family.</text>
</comment>
<protein>
    <recommendedName>
        <fullName evidence="7">Vacuolar protein 8</fullName>
    </recommendedName>
</protein>
<dbReference type="InterPro" id="IPR016024">
    <property type="entry name" value="ARM-type_fold"/>
</dbReference>
<evidence type="ECO:0000256" key="2">
    <source>
        <dbReference type="ARBA" id="ARBA00005462"/>
    </source>
</evidence>
<keyword evidence="4" id="KW-0677">Repeat</keyword>
<comment type="subcellular location">
    <subcellularLocation>
        <location evidence="1">Vacuole membrane</location>
        <topology evidence="1">Lipid-anchor</topology>
    </subcellularLocation>
</comment>
<evidence type="ECO:0000256" key="7">
    <source>
        <dbReference type="ARBA" id="ARBA00026209"/>
    </source>
</evidence>
<gene>
    <name evidence="9" type="ORF">KIPB_006403</name>
</gene>
<dbReference type="PANTHER" id="PTHR47249">
    <property type="entry name" value="VACUOLAR PROTEIN 8"/>
    <property type="match status" value="1"/>
</dbReference>
<reference evidence="9 10" key="1">
    <citation type="journal article" date="2018" name="PLoS ONE">
        <title>The draft genome of Kipferlia bialata reveals reductive genome evolution in fornicate parasites.</title>
        <authorList>
            <person name="Tanifuji G."/>
            <person name="Takabayashi S."/>
            <person name="Kume K."/>
            <person name="Takagi M."/>
            <person name="Nakayama T."/>
            <person name="Kamikawa R."/>
            <person name="Inagaki Y."/>
            <person name="Hashimoto T."/>
        </authorList>
    </citation>
    <scope>NUCLEOTIDE SEQUENCE [LARGE SCALE GENOMIC DNA]</scope>
    <source>
        <strain evidence="9">NY0173</strain>
    </source>
</reference>
<dbReference type="GO" id="GO:0043495">
    <property type="term" value="F:protein-membrane adaptor activity"/>
    <property type="evidence" value="ECO:0007669"/>
    <property type="project" value="InterPro"/>
</dbReference>
<proteinExistence type="inferred from homology"/>
<feature type="non-terminal residue" evidence="9">
    <location>
        <position position="514"/>
    </location>
</feature>
<dbReference type="Gene3D" id="1.25.10.10">
    <property type="entry name" value="Leucine-rich Repeat Variant"/>
    <property type="match status" value="3"/>
</dbReference>
<feature type="repeat" description="ARM" evidence="8">
    <location>
        <begin position="291"/>
        <end position="319"/>
    </location>
</feature>
<dbReference type="SUPFAM" id="SSF48371">
    <property type="entry name" value="ARM repeat"/>
    <property type="match status" value="2"/>
</dbReference>
<evidence type="ECO:0000256" key="8">
    <source>
        <dbReference type="PROSITE-ProRule" id="PRU00259"/>
    </source>
</evidence>
<evidence type="ECO:0000313" key="9">
    <source>
        <dbReference type="EMBL" id="GIQ84832.1"/>
    </source>
</evidence>
<dbReference type="EMBL" id="BDIP01001641">
    <property type="protein sequence ID" value="GIQ84832.1"/>
    <property type="molecule type" value="Genomic_DNA"/>
</dbReference>
<dbReference type="InterPro" id="IPR011989">
    <property type="entry name" value="ARM-like"/>
</dbReference>
<evidence type="ECO:0000256" key="3">
    <source>
        <dbReference type="ARBA" id="ARBA00022554"/>
    </source>
</evidence>
<name>A0A9K3CYF4_9EUKA</name>
<dbReference type="SMART" id="SM00185">
    <property type="entry name" value="ARM"/>
    <property type="match status" value="5"/>
</dbReference>
<evidence type="ECO:0000256" key="4">
    <source>
        <dbReference type="ARBA" id="ARBA00022737"/>
    </source>
</evidence>
<evidence type="ECO:0000256" key="5">
    <source>
        <dbReference type="ARBA" id="ARBA00023136"/>
    </source>
</evidence>
<dbReference type="GO" id="GO:0071562">
    <property type="term" value="P:nucleus-vacuole junction assembly"/>
    <property type="evidence" value="ECO:0007669"/>
    <property type="project" value="InterPro"/>
</dbReference>
<keyword evidence="3" id="KW-0926">Vacuole</keyword>
<dbReference type="AlphaFoldDB" id="A0A9K3CYF4"/>
<dbReference type="Proteomes" id="UP000265618">
    <property type="component" value="Unassembled WGS sequence"/>
</dbReference>
<dbReference type="InterPro" id="IPR045156">
    <property type="entry name" value="Vac8"/>
</dbReference>
<keyword evidence="6" id="KW-0449">Lipoprotein</keyword>
<dbReference type="GO" id="GO:0005774">
    <property type="term" value="C:vacuolar membrane"/>
    <property type="evidence" value="ECO:0007669"/>
    <property type="project" value="UniProtKB-SubCell"/>
</dbReference>
<comment type="caution">
    <text evidence="9">The sequence shown here is derived from an EMBL/GenBank/DDBJ whole genome shotgun (WGS) entry which is preliminary data.</text>
</comment>
<sequence>DTPESAYRTDVPVSVSSTLCELCYDPDNRSLLIATPRALDALVGLASYPPPEAALSPSHTAAPYPQSAYAAQDRAVVALWCLSLESSGRVLLGKNKSVVQSLLSCARLNGMASTPSTTGQESLSLSVTESAVSGLWNLCIEPASHPHLLTDPDLVPVLVGVLRAPASLTAFKAALSAVSHLCATESARSLLLAQSNGGQASLGTLVMAVLALCDDPATQKAFRDMVGILQIGRGADGERSRERDLEGVTRMLLEAGKTLSDQDTQALLFPCATVLCNCSTQEGETLADLPGALPCLVCLLNHPAHPISFAAAVALFNLSKLASFRVTMSHDDATIDAIVAHTQHASPTMRLPLAQTLPNLSYAPETHMRLTHKEGVVPVVLSLVRSQDPALCQAGAATLWNLSSSASCRAPLLRRGAVLDALEAALSTQTSPAPLLSCLAALCNLAADGRAQLVARPGLMSVVVGHMKHTTEGVRELARRALSILFESSAEAPAGTLLPHLDRLVQIIREGGEE</sequence>
<accession>A0A9K3CYF4</accession>
<dbReference type="InterPro" id="IPR000225">
    <property type="entry name" value="Armadillo"/>
</dbReference>
<keyword evidence="5" id="KW-0472">Membrane</keyword>
<dbReference type="PANTHER" id="PTHR47249:SF1">
    <property type="entry name" value="VACUOLAR PROTEIN 8"/>
    <property type="match status" value="1"/>
</dbReference>
<dbReference type="PROSITE" id="PS50176">
    <property type="entry name" value="ARM_REPEAT"/>
    <property type="match status" value="1"/>
</dbReference>
<organism evidence="9 10">
    <name type="scientific">Kipferlia bialata</name>
    <dbReference type="NCBI Taxonomy" id="797122"/>
    <lineage>
        <taxon>Eukaryota</taxon>
        <taxon>Metamonada</taxon>
        <taxon>Carpediemonas-like organisms</taxon>
        <taxon>Kipferlia</taxon>
    </lineage>
</organism>
<evidence type="ECO:0000256" key="6">
    <source>
        <dbReference type="ARBA" id="ARBA00023288"/>
    </source>
</evidence>